<evidence type="ECO:0000313" key="3">
    <source>
        <dbReference type="EMBL" id="CAH8363655.1"/>
    </source>
</evidence>
<name>A0ABC8L0A3_ERUVS</name>
<dbReference type="Pfam" id="PF01965">
    <property type="entry name" value="DJ-1_PfpI"/>
    <property type="match status" value="1"/>
</dbReference>
<keyword evidence="1" id="KW-0472">Membrane</keyword>
<evidence type="ECO:0000259" key="2">
    <source>
        <dbReference type="Pfam" id="PF01965"/>
    </source>
</evidence>
<organism evidence="3 4">
    <name type="scientific">Eruca vesicaria subsp. sativa</name>
    <name type="common">Garden rocket</name>
    <name type="synonym">Eruca sativa</name>
    <dbReference type="NCBI Taxonomy" id="29727"/>
    <lineage>
        <taxon>Eukaryota</taxon>
        <taxon>Viridiplantae</taxon>
        <taxon>Streptophyta</taxon>
        <taxon>Embryophyta</taxon>
        <taxon>Tracheophyta</taxon>
        <taxon>Spermatophyta</taxon>
        <taxon>Magnoliopsida</taxon>
        <taxon>eudicotyledons</taxon>
        <taxon>Gunneridae</taxon>
        <taxon>Pentapetalae</taxon>
        <taxon>rosids</taxon>
        <taxon>malvids</taxon>
        <taxon>Brassicales</taxon>
        <taxon>Brassicaceae</taxon>
        <taxon>Brassiceae</taxon>
        <taxon>Eruca</taxon>
    </lineage>
</organism>
<accession>A0ABC8L0A3</accession>
<dbReference type="Gene3D" id="3.40.50.880">
    <property type="match status" value="1"/>
</dbReference>
<dbReference type="SUPFAM" id="SSF52317">
    <property type="entry name" value="Class I glutamine amidotransferase-like"/>
    <property type="match status" value="1"/>
</dbReference>
<keyword evidence="1" id="KW-0812">Transmembrane</keyword>
<dbReference type="EMBL" id="CAKOAT010368487">
    <property type="protein sequence ID" value="CAH8363655.1"/>
    <property type="molecule type" value="Genomic_DNA"/>
</dbReference>
<dbReference type="InterPro" id="IPR002818">
    <property type="entry name" value="DJ-1/PfpI"/>
</dbReference>
<proteinExistence type="predicted"/>
<feature type="transmembrane region" description="Helical" evidence="1">
    <location>
        <begin position="200"/>
        <end position="218"/>
    </location>
</feature>
<dbReference type="Proteomes" id="UP001642260">
    <property type="component" value="Unassembled WGS sequence"/>
</dbReference>
<dbReference type="InterPro" id="IPR029062">
    <property type="entry name" value="Class_I_gatase-like"/>
</dbReference>
<keyword evidence="4" id="KW-1185">Reference proteome</keyword>
<protein>
    <recommendedName>
        <fullName evidence="2">DJ-1/PfpI domain-containing protein</fullName>
    </recommendedName>
</protein>
<feature type="domain" description="DJ-1/PfpI" evidence="2">
    <location>
        <begin position="173"/>
        <end position="259"/>
    </location>
</feature>
<evidence type="ECO:0000313" key="4">
    <source>
        <dbReference type="Proteomes" id="UP001642260"/>
    </source>
</evidence>
<sequence length="270" mass="30674">MAITSLYMISTCRLTPVAIVWAYCHEFHQKITVSGDKIGVSSAKAVSWFYWVFTSVRIFQNVALKGRRVDSGGLCVKLQKRHHGSQSGSGRRHAWSCYIRRLCSSREDHEETSWLSTVIWGYIHGSSYYFSSIGAFDEKEGELTTRRDQGLLFREVVRELLIIKDFSPPDDKGGMPGPVRLRDCAALEKIMKRQAGYQRLYGAISMAPAITFLPWGILTRKKTTRHLAFFGKLPTFFAVKTNVQISRGLTTRRGPGTSFQRSCERKVYLS</sequence>
<dbReference type="InterPro" id="IPR050325">
    <property type="entry name" value="Prot/Nucl_acid_deglycase"/>
</dbReference>
<gene>
    <name evidence="3" type="ORF">ERUC_LOCUS29411</name>
</gene>
<keyword evidence="1" id="KW-1133">Transmembrane helix</keyword>
<dbReference type="AlphaFoldDB" id="A0ABC8L0A3"/>
<evidence type="ECO:0000256" key="1">
    <source>
        <dbReference type="SAM" id="Phobius"/>
    </source>
</evidence>
<reference evidence="3 4" key="1">
    <citation type="submission" date="2022-03" db="EMBL/GenBank/DDBJ databases">
        <authorList>
            <person name="Macdonald S."/>
            <person name="Ahmed S."/>
            <person name="Newling K."/>
        </authorList>
    </citation>
    <scope>NUCLEOTIDE SEQUENCE [LARGE SCALE GENOMIC DNA]</scope>
</reference>
<comment type="caution">
    <text evidence="3">The sequence shown here is derived from an EMBL/GenBank/DDBJ whole genome shotgun (WGS) entry which is preliminary data.</text>
</comment>
<dbReference type="PANTHER" id="PTHR48094:SF7">
    <property type="entry name" value="PROTEIN DJ-1 HOMOLOG C"/>
    <property type="match status" value="1"/>
</dbReference>
<dbReference type="PANTHER" id="PTHR48094">
    <property type="entry name" value="PROTEIN/NUCLEIC ACID DEGLYCASE DJ-1-RELATED"/>
    <property type="match status" value="1"/>
</dbReference>